<evidence type="ECO:0000313" key="3">
    <source>
        <dbReference type="Proteomes" id="UP000295328"/>
    </source>
</evidence>
<evidence type="ECO:0000256" key="1">
    <source>
        <dbReference type="SAM" id="Phobius"/>
    </source>
</evidence>
<protein>
    <submittedName>
        <fullName evidence="2">DUF1189 domain-containing protein</fullName>
    </submittedName>
</protein>
<dbReference type="AlphaFoldDB" id="A0A4R6BMC7"/>
<feature type="transmembrane region" description="Helical" evidence="1">
    <location>
        <begin position="216"/>
        <end position="236"/>
    </location>
</feature>
<organism evidence="2 3">
    <name type="scientific">Macrococcus hajekii</name>
    <dbReference type="NCBI Taxonomy" id="198482"/>
    <lineage>
        <taxon>Bacteria</taxon>
        <taxon>Bacillati</taxon>
        <taxon>Bacillota</taxon>
        <taxon>Bacilli</taxon>
        <taxon>Bacillales</taxon>
        <taxon>Staphylococcaceae</taxon>
        <taxon>Macrococcus</taxon>
    </lineage>
</organism>
<keyword evidence="3" id="KW-1185">Reference proteome</keyword>
<proteinExistence type="predicted"/>
<dbReference type="RefSeq" id="WP_133428989.1">
    <property type="nucleotide sequence ID" value="NZ_BMCC01000002.1"/>
</dbReference>
<keyword evidence="1" id="KW-0472">Membrane</keyword>
<dbReference type="Proteomes" id="UP000295328">
    <property type="component" value="Unassembled WGS sequence"/>
</dbReference>
<dbReference type="OrthoDB" id="2418152at2"/>
<feature type="transmembrane region" description="Helical" evidence="1">
    <location>
        <begin position="191"/>
        <end position="210"/>
    </location>
</feature>
<feature type="transmembrane region" description="Helical" evidence="1">
    <location>
        <begin position="146"/>
        <end position="179"/>
    </location>
</feature>
<evidence type="ECO:0000313" key="2">
    <source>
        <dbReference type="EMBL" id="TDM02901.1"/>
    </source>
</evidence>
<comment type="caution">
    <text evidence="2">The sequence shown here is derived from an EMBL/GenBank/DDBJ whole genome shotgun (WGS) entry which is preliminary data.</text>
</comment>
<gene>
    <name evidence="2" type="ORF">ERX37_02085</name>
</gene>
<dbReference type="EMBL" id="SCWE01000001">
    <property type="protein sequence ID" value="TDM02901.1"/>
    <property type="molecule type" value="Genomic_DNA"/>
</dbReference>
<sequence>MKYLLALKRLFTPQKYPLYRTTPLRYVFLHLIILATLLAAPAASHFYQSMTSLSQLIEEKSDAIPAFTIQNGHLELPDHQKTVIHLNQGSVIFTEQESILSDNAFTFSRNQIHIPGLDPISYQNISTITDRSSLIDTLKTFTSSVYFYFMLVLLALILIQLFIILIKLISISLVAHLAALLFKKKSRFMNWLKITSFLLTIPVLLQYIGLLVPNTLSYPLSWCIIILLTCLTVYHLPGNKKAR</sequence>
<feature type="transmembrane region" description="Helical" evidence="1">
    <location>
        <begin position="26"/>
        <end position="47"/>
    </location>
</feature>
<accession>A0A4R6BMC7</accession>
<name>A0A4R6BMC7_9STAP</name>
<keyword evidence="1" id="KW-1133">Transmembrane helix</keyword>
<dbReference type="InterPro" id="IPR009574">
    <property type="entry name" value="DUF1189"/>
</dbReference>
<keyword evidence="1" id="KW-0812">Transmembrane</keyword>
<reference evidence="2 3" key="1">
    <citation type="submission" date="2019-01" db="EMBL/GenBank/DDBJ databases">
        <title>Draft genome sequences of the type strains of six Macrococcus species.</title>
        <authorList>
            <person name="Mazhar S."/>
            <person name="Altermann E."/>
            <person name="Hill C."/>
            <person name="Mcauliffe O."/>
        </authorList>
    </citation>
    <scope>NUCLEOTIDE SEQUENCE [LARGE SCALE GENOMIC DNA]</scope>
    <source>
        <strain evidence="2 3">CCM4809</strain>
    </source>
</reference>
<dbReference type="Pfam" id="PF06691">
    <property type="entry name" value="DUF1189"/>
    <property type="match status" value="1"/>
</dbReference>